<feature type="domain" description="Putative zinc-finger" evidence="1">
    <location>
        <begin position="3"/>
        <end position="36"/>
    </location>
</feature>
<dbReference type="Pfam" id="PF13490">
    <property type="entry name" value="zf-HC2"/>
    <property type="match status" value="1"/>
</dbReference>
<reference evidence="2" key="1">
    <citation type="journal article" date="2020" name="mSystems">
        <title>Genome- and Community-Level Interaction Insights into Carbon Utilization and Element Cycling Functions of Hydrothermarchaeota in Hydrothermal Sediment.</title>
        <authorList>
            <person name="Zhou Z."/>
            <person name="Liu Y."/>
            <person name="Xu W."/>
            <person name="Pan J."/>
            <person name="Luo Z.H."/>
            <person name="Li M."/>
        </authorList>
    </citation>
    <scope>NUCLEOTIDE SEQUENCE [LARGE SCALE GENOMIC DNA]</scope>
    <source>
        <strain evidence="2">SpSt-855</strain>
    </source>
</reference>
<name>A0A7V4XTK3_9BACT</name>
<dbReference type="InterPro" id="IPR027383">
    <property type="entry name" value="Znf_put"/>
</dbReference>
<dbReference type="AlphaFoldDB" id="A0A7V4XTK3"/>
<proteinExistence type="predicted"/>
<evidence type="ECO:0000313" key="2">
    <source>
        <dbReference type="EMBL" id="HGY94953.1"/>
    </source>
</evidence>
<dbReference type="EMBL" id="DTKL01000062">
    <property type="protein sequence ID" value="HGY94953.1"/>
    <property type="molecule type" value="Genomic_DNA"/>
</dbReference>
<gene>
    <name evidence="2" type="ORF">ENW50_09770</name>
</gene>
<comment type="caution">
    <text evidence="2">The sequence shown here is derived from an EMBL/GenBank/DDBJ whole genome shotgun (WGS) entry which is preliminary data.</text>
</comment>
<accession>A0A7V4XTK3</accession>
<evidence type="ECO:0000259" key="1">
    <source>
        <dbReference type="Pfam" id="PF13490"/>
    </source>
</evidence>
<dbReference type="OMA" id="YRTHELY"/>
<sequence>MTCSEFLAQLDDLIDDKVAAPLRSELEEHLRGCEHCVITLNTTRKTIEIYRTHELYELPNELRERLQSAILAKCRKC</sequence>
<organism evidence="2">
    <name type="scientific">Acidobacterium capsulatum</name>
    <dbReference type="NCBI Taxonomy" id="33075"/>
    <lineage>
        <taxon>Bacteria</taxon>
        <taxon>Pseudomonadati</taxon>
        <taxon>Acidobacteriota</taxon>
        <taxon>Terriglobia</taxon>
        <taxon>Terriglobales</taxon>
        <taxon>Acidobacteriaceae</taxon>
        <taxon>Acidobacterium</taxon>
    </lineage>
</organism>
<protein>
    <submittedName>
        <fullName evidence="2">Zf-HC2 domain-containing protein</fullName>
    </submittedName>
</protein>